<dbReference type="SUPFAM" id="SSF56112">
    <property type="entry name" value="Protein kinase-like (PK-like)"/>
    <property type="match status" value="1"/>
</dbReference>
<keyword evidence="4" id="KW-1185">Reference proteome</keyword>
<feature type="domain" description="Aminoglycoside phosphotransferase" evidence="2">
    <location>
        <begin position="156"/>
        <end position="192"/>
    </location>
</feature>
<name>A0A9W9X0J6_9EURO</name>
<dbReference type="PANTHER" id="PTHR21310:SF58">
    <property type="entry name" value="AMINOGLYCOSIDE PHOSPHOTRANSFERASE DOMAIN-CONTAINING PROTEIN"/>
    <property type="match status" value="1"/>
</dbReference>
<dbReference type="Pfam" id="PF01636">
    <property type="entry name" value="APH"/>
    <property type="match status" value="1"/>
</dbReference>
<evidence type="ECO:0000313" key="4">
    <source>
        <dbReference type="Proteomes" id="UP001147760"/>
    </source>
</evidence>
<sequence length="545" mass="61459">MGGHFVLSTAPEPLPGSKLLTEDSSSIVRVHAVDNQAAVWRTGEAFIKAHHMDYPDVTREHVTLQFLRDQQPQGFEFPKVLYHFETDSRYFLVVSRYYVGKVADVCNRLAAWKGDIIGGVDGHQLFERYFIKGNSKMADALAPQRLLNNCTKMCMDVSIVFYHCDLGPTNLLVDVSTGSLGIIDWELAGYVPIEWVRTKFRLSAGMDFDYGDEETKKDWRRKVAQHLEKMGYSDVVDACLVEQNIDNVHYIIPPTPRNIRSRVERTATVPLSTQPPMTHGLGSSSEGVLPAEPPQAAIARPPLPHRPQPSGAAEVEDIMESPIPSVEVSSPTIVVGSDNVIARAKVVIEDLAEEAKRRLTDFLWTLGPTELRTMASIIEENRHQAGVTIRTPTTSRSRSVSIAAQRDFAADICIRCFRQWAKAIHNNEDIIDCVTDKPKRKKCESCSARRIPCEFIPYDGVKDLGILKTRMDHAHAADLPKVRQRFVEQYWVLDDYIFNHPIVAEINRKAKATANKRAQRQARRSIERPDHEPRSQTEIKIEDSS</sequence>
<proteinExistence type="predicted"/>
<comment type="caution">
    <text evidence="3">The sequence shown here is derived from an EMBL/GenBank/DDBJ whole genome shotgun (WGS) entry which is preliminary data.</text>
</comment>
<dbReference type="InterPro" id="IPR051678">
    <property type="entry name" value="AGP_Transferase"/>
</dbReference>
<dbReference type="Proteomes" id="UP001147760">
    <property type="component" value="Unassembled WGS sequence"/>
</dbReference>
<evidence type="ECO:0000256" key="1">
    <source>
        <dbReference type="SAM" id="MobiDB-lite"/>
    </source>
</evidence>
<evidence type="ECO:0000313" key="3">
    <source>
        <dbReference type="EMBL" id="KAJ5480180.1"/>
    </source>
</evidence>
<evidence type="ECO:0000259" key="2">
    <source>
        <dbReference type="Pfam" id="PF01636"/>
    </source>
</evidence>
<gene>
    <name evidence="3" type="ORF">N7530_005689</name>
</gene>
<protein>
    <recommendedName>
        <fullName evidence="2">Aminoglycoside phosphotransferase domain-containing protein</fullName>
    </recommendedName>
</protein>
<dbReference type="InterPro" id="IPR011009">
    <property type="entry name" value="Kinase-like_dom_sf"/>
</dbReference>
<dbReference type="PANTHER" id="PTHR21310">
    <property type="entry name" value="AMINOGLYCOSIDE PHOSPHOTRANSFERASE-RELATED-RELATED"/>
    <property type="match status" value="1"/>
</dbReference>
<feature type="region of interest" description="Disordered" evidence="1">
    <location>
        <begin position="512"/>
        <end position="545"/>
    </location>
</feature>
<dbReference type="OrthoDB" id="5404599at2759"/>
<accession>A0A9W9X0J6</accession>
<dbReference type="EMBL" id="JAPWDO010000003">
    <property type="protein sequence ID" value="KAJ5480180.1"/>
    <property type="molecule type" value="Genomic_DNA"/>
</dbReference>
<dbReference type="AlphaFoldDB" id="A0A9W9X0J6"/>
<dbReference type="InterPro" id="IPR002575">
    <property type="entry name" value="Aminoglycoside_PTrfase"/>
</dbReference>
<organism evidence="3 4">
    <name type="scientific">Penicillium desertorum</name>
    <dbReference type="NCBI Taxonomy" id="1303715"/>
    <lineage>
        <taxon>Eukaryota</taxon>
        <taxon>Fungi</taxon>
        <taxon>Dikarya</taxon>
        <taxon>Ascomycota</taxon>
        <taxon>Pezizomycotina</taxon>
        <taxon>Eurotiomycetes</taxon>
        <taxon>Eurotiomycetidae</taxon>
        <taxon>Eurotiales</taxon>
        <taxon>Aspergillaceae</taxon>
        <taxon>Penicillium</taxon>
    </lineage>
</organism>
<feature type="compositionally biased region" description="Basic and acidic residues" evidence="1">
    <location>
        <begin position="524"/>
        <end position="545"/>
    </location>
</feature>
<reference evidence="3" key="1">
    <citation type="submission" date="2022-12" db="EMBL/GenBank/DDBJ databases">
        <authorList>
            <person name="Petersen C."/>
        </authorList>
    </citation>
    <scope>NUCLEOTIDE SEQUENCE</scope>
    <source>
        <strain evidence="3">IBT 17660</strain>
    </source>
</reference>
<reference evidence="3" key="2">
    <citation type="journal article" date="2023" name="IMA Fungus">
        <title>Comparative genomic study of the Penicillium genus elucidates a diverse pangenome and 15 lateral gene transfer events.</title>
        <authorList>
            <person name="Petersen C."/>
            <person name="Sorensen T."/>
            <person name="Nielsen M.R."/>
            <person name="Sondergaard T.E."/>
            <person name="Sorensen J.L."/>
            <person name="Fitzpatrick D.A."/>
            <person name="Frisvad J.C."/>
            <person name="Nielsen K.L."/>
        </authorList>
    </citation>
    <scope>NUCLEOTIDE SEQUENCE</scope>
    <source>
        <strain evidence="3">IBT 17660</strain>
    </source>
</reference>